<name>A0ABQ3F1H5_9ACTN</name>
<evidence type="ECO:0000313" key="3">
    <source>
        <dbReference type="Proteomes" id="UP000642673"/>
    </source>
</evidence>
<evidence type="ECO:0000256" key="1">
    <source>
        <dbReference type="SAM" id="MobiDB-lite"/>
    </source>
</evidence>
<dbReference type="EMBL" id="BMVP01000020">
    <property type="protein sequence ID" value="GHB81754.1"/>
    <property type="molecule type" value="Genomic_DNA"/>
</dbReference>
<reference evidence="3" key="1">
    <citation type="journal article" date="2019" name="Int. J. Syst. Evol. Microbiol.">
        <title>The Global Catalogue of Microorganisms (GCM) 10K type strain sequencing project: providing services to taxonomists for standard genome sequencing and annotation.</title>
        <authorList>
            <consortium name="The Broad Institute Genomics Platform"/>
            <consortium name="The Broad Institute Genome Sequencing Center for Infectious Disease"/>
            <person name="Wu L."/>
            <person name="Ma J."/>
        </authorList>
    </citation>
    <scope>NUCLEOTIDE SEQUENCE [LARGE SCALE GENOMIC DNA]</scope>
    <source>
        <strain evidence="3">JCM 4738</strain>
    </source>
</reference>
<evidence type="ECO:0000313" key="2">
    <source>
        <dbReference type="EMBL" id="GHB81754.1"/>
    </source>
</evidence>
<proteinExistence type="predicted"/>
<comment type="caution">
    <text evidence="2">The sequence shown here is derived from an EMBL/GenBank/DDBJ whole genome shotgun (WGS) entry which is preliminary data.</text>
</comment>
<organism evidence="2 3">
    <name type="scientific">Streptomyces cirratus</name>
    <dbReference type="NCBI Taxonomy" id="68187"/>
    <lineage>
        <taxon>Bacteria</taxon>
        <taxon>Bacillati</taxon>
        <taxon>Actinomycetota</taxon>
        <taxon>Actinomycetes</taxon>
        <taxon>Kitasatosporales</taxon>
        <taxon>Streptomycetaceae</taxon>
        <taxon>Streptomyces</taxon>
    </lineage>
</organism>
<feature type="region of interest" description="Disordered" evidence="1">
    <location>
        <begin position="1"/>
        <end position="67"/>
    </location>
</feature>
<protein>
    <submittedName>
        <fullName evidence="2">Uncharacterized protein</fullName>
    </submittedName>
</protein>
<gene>
    <name evidence="2" type="ORF">GCM10010347_60760</name>
</gene>
<sequence>MGLATRVNVDEPRTGRASNELPPRAQVIVREAPRRGGRVPADALRSDDVTGATATPTASRPPCPTAAKGLLPHGVKEPVLGIGPGYGKVQGYRIREEAVDAFTEGLAFLLADEQE</sequence>
<accession>A0ABQ3F1H5</accession>
<keyword evidence="3" id="KW-1185">Reference proteome</keyword>
<dbReference type="Proteomes" id="UP000642673">
    <property type="component" value="Unassembled WGS sequence"/>
</dbReference>